<sequence length="72" mass="8465">MHCVFHSIRFKVNKVGIQWYPFFYTLTSSLEASSPLFRLFAAGISYTFHSVFPQKSKLKTPFHFPTFCRDKP</sequence>
<organism evidence="1">
    <name type="scientific">gut metagenome</name>
    <dbReference type="NCBI Taxonomy" id="749906"/>
    <lineage>
        <taxon>unclassified sequences</taxon>
        <taxon>metagenomes</taxon>
        <taxon>organismal metagenomes</taxon>
    </lineage>
</organism>
<protein>
    <submittedName>
        <fullName evidence="1">Uncharacterized protein</fullName>
    </submittedName>
</protein>
<dbReference type="EMBL" id="AMCI01000399">
    <property type="protein sequence ID" value="EJX09405.1"/>
    <property type="molecule type" value="Genomic_DNA"/>
</dbReference>
<reference evidence="1" key="1">
    <citation type="journal article" date="2012" name="PLoS ONE">
        <title>Gene sets for utilization of primary and secondary nutrition supplies in the distal gut of endangered iberian lynx.</title>
        <authorList>
            <person name="Alcaide M."/>
            <person name="Messina E."/>
            <person name="Richter M."/>
            <person name="Bargiela R."/>
            <person name="Peplies J."/>
            <person name="Huws S.A."/>
            <person name="Newbold C.J."/>
            <person name="Golyshin P.N."/>
            <person name="Simon M.A."/>
            <person name="Lopez G."/>
            <person name="Yakimov M.M."/>
            <person name="Ferrer M."/>
        </authorList>
    </citation>
    <scope>NUCLEOTIDE SEQUENCE</scope>
</reference>
<name>J9H5V8_9ZZZZ</name>
<evidence type="ECO:0000313" key="1">
    <source>
        <dbReference type="EMBL" id="EJX09405.1"/>
    </source>
</evidence>
<gene>
    <name evidence="1" type="ORF">EVA_02484</name>
</gene>
<proteinExistence type="predicted"/>
<comment type="caution">
    <text evidence="1">The sequence shown here is derived from an EMBL/GenBank/DDBJ whole genome shotgun (WGS) entry which is preliminary data.</text>
</comment>
<accession>J9H5V8</accession>
<dbReference type="AlphaFoldDB" id="J9H5V8"/>